<dbReference type="InterPro" id="IPR039565">
    <property type="entry name" value="BamD-like"/>
</dbReference>
<dbReference type="Gene3D" id="1.25.40.10">
    <property type="entry name" value="Tetratricopeptide repeat domain"/>
    <property type="match status" value="10"/>
</dbReference>
<evidence type="ECO:0000259" key="5">
    <source>
        <dbReference type="Pfam" id="PF13525"/>
    </source>
</evidence>
<feature type="domain" description="Outer membrane lipoprotein BamD-like" evidence="5">
    <location>
        <begin position="699"/>
        <end position="807"/>
    </location>
</feature>
<organism evidence="6 7">
    <name type="scientific">candidate division KSB3 bacterium</name>
    <dbReference type="NCBI Taxonomy" id="2044937"/>
    <lineage>
        <taxon>Bacteria</taxon>
        <taxon>candidate division KSB3</taxon>
    </lineage>
</organism>
<feature type="repeat" description="TPR" evidence="2">
    <location>
        <begin position="54"/>
        <end position="87"/>
    </location>
</feature>
<dbReference type="SMART" id="SM00028">
    <property type="entry name" value="TPR"/>
    <property type="match status" value="20"/>
</dbReference>
<dbReference type="SUPFAM" id="SSF48452">
    <property type="entry name" value="TPR-like"/>
    <property type="match status" value="6"/>
</dbReference>
<feature type="repeat" description="TPR" evidence="2">
    <location>
        <begin position="550"/>
        <end position="583"/>
    </location>
</feature>
<sequence>MKRCAILSFVIFSLIFAGCPASNYQKGLTLIEEGQIDPAIQELLTALEKDPLNGDIYYQLGLLYLQKEEYRRAMEFFQQVIDRFPAHPHIDGAYYHLGFCRFQFREYASAIKNFSWLLISFPDSQYREDAQFYRAESARYAEDFGKATGFYTELLHHFPAGKYRSRALFRLAESCFTLGNYDESSKNYRQFLDQTKRMKLDAQGQRFQEQALFHLAQSLIAQNEPGRAVEYLQDLQRAFPVSPKKAEYTYTLGKVYVQLGRDQAALDQFQMLAAASAESEFADDALFHQASLHYRRKEFGRSAQLYAQLIENFPESPNQFQAALMGANCLFRQQQYDQAAHAYERVLEYQAPALVLPQELGRPNEQPIAALKRSALLSAAVANYHAGNYQQAWTILNSIPETERTEEEVLWTAELAYRLNLFDSAKNAFQQLSRHSHESRLLQHAYLGMLKVLYGQEQWQAALQYLENIPPELLTPEAFLIAGDCALNLKDFARAIEFYQTIRKRNSRHPMARDVLYYVGTAAYKLEKFEEARRAFSELYRLYPGHRYAANAQYLLAWTYFREDDYTQAIQEFKDLMQRFPQSPLLPQARLKIADSYFNKGIYDLALKEYTQIVQQYQDQPEILGEAQYGMALVYKVTQRYEEYLATTREFIEKNPDSPLSITAQYQIAEQFYQQEEFDQAIHAYQWILDRSPDSEYADNALYRIAQSYLQQENLVLALSAFRNVVNLHPNSPFRPDAHYELANIHFTQLDFKTAAREYRQFVQDYPADSNVPQAMYRQGLSLLRIDRPEEAAKIFEQLIQRFPTNPQAEQAGFQLGDTLAKEKSCQDAEQAFSAVLNGNDGARAAQARLKLAECYERSSDFDTAVSEYLKIIYLYPRQTAEVDLATFASATIYEKQGKLDEARNLYKKIVESSTNADMIQQAKQQLQALP</sequence>
<gene>
    <name evidence="6" type="ORF">CSB45_03215</name>
</gene>
<accession>A0A2G6E9D5</accession>
<keyword evidence="2" id="KW-0802">TPR repeat</keyword>
<dbReference type="PROSITE" id="PS50293">
    <property type="entry name" value="TPR_REGION"/>
    <property type="match status" value="1"/>
</dbReference>
<dbReference type="EMBL" id="PDPS01000022">
    <property type="protein sequence ID" value="PID58567.1"/>
    <property type="molecule type" value="Genomic_DNA"/>
</dbReference>
<dbReference type="Pfam" id="PF13414">
    <property type="entry name" value="TPR_11"/>
    <property type="match status" value="1"/>
</dbReference>
<dbReference type="AlphaFoldDB" id="A0A2G6E9D5"/>
<feature type="repeat" description="TPR" evidence="2">
    <location>
        <begin position="846"/>
        <end position="879"/>
    </location>
</feature>
<dbReference type="Pfam" id="PF13525">
    <property type="entry name" value="YfiO"/>
    <property type="match status" value="1"/>
</dbReference>
<dbReference type="PROSITE" id="PS51257">
    <property type="entry name" value="PROKAR_LIPOPROTEIN"/>
    <property type="match status" value="1"/>
</dbReference>
<dbReference type="PROSITE" id="PS50005">
    <property type="entry name" value="TPR"/>
    <property type="match status" value="7"/>
</dbReference>
<feature type="domain" description="Ancillary SecYEG translocon subunit/Cell division coordinator CpoB TPR" evidence="4">
    <location>
        <begin position="390"/>
        <end position="501"/>
    </location>
</feature>
<dbReference type="Pfam" id="PF13174">
    <property type="entry name" value="TPR_6"/>
    <property type="match status" value="4"/>
</dbReference>
<keyword evidence="1 3" id="KW-0732">Signal</keyword>
<protein>
    <submittedName>
        <fullName evidence="6">Uncharacterized protein</fullName>
    </submittedName>
</protein>
<dbReference type="PANTHER" id="PTHR12558:SF13">
    <property type="entry name" value="CELL DIVISION CYCLE PROTEIN 27 HOMOLOG"/>
    <property type="match status" value="1"/>
</dbReference>
<comment type="caution">
    <text evidence="6">The sequence shown here is derived from an EMBL/GenBank/DDBJ whole genome shotgun (WGS) entry which is preliminary data.</text>
</comment>
<dbReference type="Proteomes" id="UP000229740">
    <property type="component" value="Unassembled WGS sequence"/>
</dbReference>
<name>A0A2G6E9D5_9BACT</name>
<reference evidence="6 7" key="1">
    <citation type="submission" date="2017-10" db="EMBL/GenBank/DDBJ databases">
        <title>Novel microbial diversity and functional potential in the marine mammal oral microbiome.</title>
        <authorList>
            <person name="Dudek N.K."/>
            <person name="Sun C.L."/>
            <person name="Burstein D."/>
            <person name="Kantor R.S."/>
            <person name="Aliaga Goltsman D.S."/>
            <person name="Bik E.M."/>
            <person name="Thomas B.C."/>
            <person name="Banfield J.F."/>
            <person name="Relman D.A."/>
        </authorList>
    </citation>
    <scope>NUCLEOTIDE SEQUENCE [LARGE SCALE GENOMIC DNA]</scope>
    <source>
        <strain evidence="6">DOLZORAL124_49_17</strain>
    </source>
</reference>
<dbReference type="InterPro" id="IPR011990">
    <property type="entry name" value="TPR-like_helical_dom_sf"/>
</dbReference>
<evidence type="ECO:0000256" key="2">
    <source>
        <dbReference type="PROSITE-ProRule" id="PRU00339"/>
    </source>
</evidence>
<dbReference type="PANTHER" id="PTHR12558">
    <property type="entry name" value="CELL DIVISION CYCLE 16,23,27"/>
    <property type="match status" value="1"/>
</dbReference>
<feature type="repeat" description="TPR" evidence="2">
    <location>
        <begin position="662"/>
        <end position="695"/>
    </location>
</feature>
<evidence type="ECO:0000313" key="7">
    <source>
        <dbReference type="Proteomes" id="UP000229740"/>
    </source>
</evidence>
<evidence type="ECO:0000256" key="1">
    <source>
        <dbReference type="ARBA" id="ARBA00022729"/>
    </source>
</evidence>
<feature type="repeat" description="TPR" evidence="2">
    <location>
        <begin position="773"/>
        <end position="806"/>
    </location>
</feature>
<dbReference type="Pfam" id="PF09976">
    <property type="entry name" value="TPR_21"/>
    <property type="match status" value="1"/>
</dbReference>
<dbReference type="InterPro" id="IPR019734">
    <property type="entry name" value="TPR_rpt"/>
</dbReference>
<evidence type="ECO:0000313" key="6">
    <source>
        <dbReference type="EMBL" id="PID58567.1"/>
    </source>
</evidence>
<dbReference type="Pfam" id="PF13181">
    <property type="entry name" value="TPR_8"/>
    <property type="match status" value="1"/>
</dbReference>
<dbReference type="InterPro" id="IPR018704">
    <property type="entry name" value="SecYEG/CpoB_TPR"/>
</dbReference>
<feature type="repeat" description="TPR" evidence="2">
    <location>
        <begin position="699"/>
        <end position="732"/>
    </location>
</feature>
<dbReference type="Pfam" id="PF13432">
    <property type="entry name" value="TPR_16"/>
    <property type="match status" value="3"/>
</dbReference>
<feature type="signal peptide" evidence="3">
    <location>
        <begin position="1"/>
        <end position="17"/>
    </location>
</feature>
<proteinExistence type="predicted"/>
<feature type="chain" id="PRO_5013707498" evidence="3">
    <location>
        <begin position="18"/>
        <end position="931"/>
    </location>
</feature>
<evidence type="ECO:0000256" key="3">
    <source>
        <dbReference type="SAM" id="SignalP"/>
    </source>
</evidence>
<feature type="repeat" description="TPR" evidence="2">
    <location>
        <begin position="513"/>
        <end position="546"/>
    </location>
</feature>
<evidence type="ECO:0000259" key="4">
    <source>
        <dbReference type="Pfam" id="PF09976"/>
    </source>
</evidence>